<keyword evidence="1" id="KW-1133">Transmembrane helix</keyword>
<comment type="caution">
    <text evidence="3">The sequence shown here is derived from an EMBL/GenBank/DDBJ whole genome shotgun (WGS) entry which is preliminary data.</text>
</comment>
<dbReference type="EMBL" id="CAJEWN010000722">
    <property type="protein sequence ID" value="CAD2188946.1"/>
    <property type="molecule type" value="Genomic_DNA"/>
</dbReference>
<accession>A0A6V7XBZ7</accession>
<feature type="transmembrane region" description="Helical" evidence="1">
    <location>
        <begin position="102"/>
        <end position="123"/>
    </location>
</feature>
<evidence type="ECO:0000313" key="3">
    <source>
        <dbReference type="EMBL" id="CAD2196715.1"/>
    </source>
</evidence>
<keyword evidence="1" id="KW-0472">Membrane</keyword>
<evidence type="ECO:0000256" key="1">
    <source>
        <dbReference type="SAM" id="Phobius"/>
    </source>
</evidence>
<proteinExistence type="predicted"/>
<dbReference type="EMBL" id="CAJEWN010001349">
    <property type="protein sequence ID" value="CAD2196715.1"/>
    <property type="molecule type" value="Genomic_DNA"/>
</dbReference>
<evidence type="ECO:0000313" key="4">
    <source>
        <dbReference type="Proteomes" id="UP000580250"/>
    </source>
</evidence>
<dbReference type="AlphaFoldDB" id="A0A6V7XBZ7"/>
<sequence length="204" mass="23027">MYHNNLTQLNEAEINPIVFHEWLLNKDEDRIPFLHIEELNQYEEWKANEKTEEHHRALSLGAIPNGIKGVAAEIFRGIFETIVQHWITACCVYTTFLFVRDVFIPIGLAYLILPTIRSFCILIRTPRTRTTQSPDEPPGIEMGETLSLRRHSTSGSTSNTPVLGRSSIRKSSSVHFNKAGSTISLNSGESPFGNPLKRLNLGLN</sequence>
<protein>
    <submittedName>
        <fullName evidence="3">Uncharacterized protein</fullName>
    </submittedName>
</protein>
<reference evidence="3 4" key="1">
    <citation type="submission" date="2020-08" db="EMBL/GenBank/DDBJ databases">
        <authorList>
            <person name="Koutsovoulos G."/>
            <person name="Danchin GJ E."/>
        </authorList>
    </citation>
    <scope>NUCLEOTIDE SEQUENCE [LARGE SCALE GENOMIC DNA]</scope>
</reference>
<organism evidence="3 4">
    <name type="scientific">Meloidogyne enterolobii</name>
    <name type="common">Root-knot nematode worm</name>
    <name type="synonym">Meloidogyne mayaguensis</name>
    <dbReference type="NCBI Taxonomy" id="390850"/>
    <lineage>
        <taxon>Eukaryota</taxon>
        <taxon>Metazoa</taxon>
        <taxon>Ecdysozoa</taxon>
        <taxon>Nematoda</taxon>
        <taxon>Chromadorea</taxon>
        <taxon>Rhabditida</taxon>
        <taxon>Tylenchina</taxon>
        <taxon>Tylenchomorpha</taxon>
        <taxon>Tylenchoidea</taxon>
        <taxon>Meloidogynidae</taxon>
        <taxon>Meloidogyninae</taxon>
        <taxon>Meloidogyne</taxon>
    </lineage>
</organism>
<evidence type="ECO:0000313" key="2">
    <source>
        <dbReference type="EMBL" id="CAD2188946.1"/>
    </source>
</evidence>
<keyword evidence="1" id="KW-0812">Transmembrane</keyword>
<dbReference type="Proteomes" id="UP000580250">
    <property type="component" value="Unassembled WGS sequence"/>
</dbReference>
<name>A0A6V7XBZ7_MELEN</name>
<gene>
    <name evidence="2" type="ORF">MENT_LOCUS41631</name>
    <name evidence="3" type="ORF">MENT_LOCUS49899</name>
</gene>